<protein>
    <recommendedName>
        <fullName evidence="1">Thoeris protein ThsB TIR-like domain-containing protein</fullName>
    </recommendedName>
</protein>
<reference evidence="2 3" key="1">
    <citation type="submission" date="2023-07" db="EMBL/GenBank/DDBJ databases">
        <title>Sorghum-associated microbial communities from plants grown in Nebraska, USA.</title>
        <authorList>
            <person name="Schachtman D."/>
        </authorList>
    </citation>
    <scope>NUCLEOTIDE SEQUENCE [LARGE SCALE GENOMIC DNA]</scope>
    <source>
        <strain evidence="2 3">DS1039</strain>
    </source>
</reference>
<dbReference type="Gene3D" id="3.40.50.11200">
    <property type="match status" value="1"/>
</dbReference>
<dbReference type="Proteomes" id="UP001185254">
    <property type="component" value="Unassembled WGS sequence"/>
</dbReference>
<evidence type="ECO:0000259" key="1">
    <source>
        <dbReference type="Pfam" id="PF08937"/>
    </source>
</evidence>
<sequence>MHNEGEEKMARKCFFSFHYKPDCVRAARVRNIGVVEGNEPAKDNDWEKVAGGGDRAIEKWISDQMEGKTCLVLLVGENTANRKWINHEIMKAWNDGLGIVAIRIHGLVNFDGYTANHGANPLDYITLKNGTVKLSEVAKCYNPTGVDSKARYNWIADNIAAKVEEAITIRKNYR</sequence>
<feature type="domain" description="Thoeris protein ThsB TIR-like" evidence="1">
    <location>
        <begin position="14"/>
        <end position="107"/>
    </location>
</feature>
<proteinExistence type="predicted"/>
<dbReference type="InterPro" id="IPR015032">
    <property type="entry name" value="ThsB__TIR-like_domain"/>
</dbReference>
<dbReference type="InterPro" id="IPR036490">
    <property type="entry name" value="ThsB_TIR-like_sf"/>
</dbReference>
<dbReference type="EMBL" id="JAVDQN010000001">
    <property type="protein sequence ID" value="MDR6375315.1"/>
    <property type="molecule type" value="Genomic_DNA"/>
</dbReference>
<keyword evidence="3" id="KW-1185">Reference proteome</keyword>
<gene>
    <name evidence="2" type="ORF">J2776_001991</name>
</gene>
<evidence type="ECO:0000313" key="2">
    <source>
        <dbReference type="EMBL" id="MDR6375315.1"/>
    </source>
</evidence>
<name>A0ABU1KWI5_9BURK</name>
<dbReference type="Pfam" id="PF08937">
    <property type="entry name" value="ThsB_TIR"/>
    <property type="match status" value="1"/>
</dbReference>
<accession>A0ABU1KWI5</accession>
<organism evidence="2 3">
    <name type="scientific">Paraburkholderia caledonica</name>
    <dbReference type="NCBI Taxonomy" id="134536"/>
    <lineage>
        <taxon>Bacteria</taxon>
        <taxon>Pseudomonadati</taxon>
        <taxon>Pseudomonadota</taxon>
        <taxon>Betaproteobacteria</taxon>
        <taxon>Burkholderiales</taxon>
        <taxon>Burkholderiaceae</taxon>
        <taxon>Paraburkholderia</taxon>
    </lineage>
</organism>
<comment type="caution">
    <text evidence="2">The sequence shown here is derived from an EMBL/GenBank/DDBJ whole genome shotgun (WGS) entry which is preliminary data.</text>
</comment>
<dbReference type="SUPFAM" id="SSF52206">
    <property type="entry name" value="Hypothetical protein MTH538"/>
    <property type="match status" value="1"/>
</dbReference>
<evidence type="ECO:0000313" key="3">
    <source>
        <dbReference type="Proteomes" id="UP001185254"/>
    </source>
</evidence>